<dbReference type="PANTHER" id="PTHR45738:SF5">
    <property type="entry name" value="POLYPHOSPHOINOSITIDE PHOSPHATASE"/>
    <property type="match status" value="1"/>
</dbReference>
<dbReference type="AlphaFoldDB" id="A0A7M7Q9H4"/>
<evidence type="ECO:0000256" key="1">
    <source>
        <dbReference type="ARBA" id="ARBA00004308"/>
    </source>
</evidence>
<evidence type="ECO:0000259" key="5">
    <source>
        <dbReference type="PROSITE" id="PS50275"/>
    </source>
</evidence>
<evidence type="ECO:0000256" key="3">
    <source>
        <dbReference type="ARBA" id="ARBA00023136"/>
    </source>
</evidence>
<dbReference type="InterPro" id="IPR043573">
    <property type="entry name" value="Fig4-like"/>
</dbReference>
<keyword evidence="3" id="KW-0472">Membrane</keyword>
<dbReference type="CTD" id="9896"/>
<dbReference type="GO" id="GO:0046856">
    <property type="term" value="P:phosphatidylinositol dephosphorylation"/>
    <property type="evidence" value="ECO:0007669"/>
    <property type="project" value="InterPro"/>
</dbReference>
<name>A0A7M7Q9H4_NASVI</name>
<comment type="subcellular location">
    <subcellularLocation>
        <location evidence="1">Endomembrane system</location>
    </subcellularLocation>
</comment>
<dbReference type="EnsemblMetazoa" id="XM_031927128">
    <property type="protein sequence ID" value="XP_031782988"/>
    <property type="gene ID" value="LOC100677985"/>
</dbReference>
<dbReference type="PROSITE" id="PS50275">
    <property type="entry name" value="SAC"/>
    <property type="match status" value="1"/>
</dbReference>
<protein>
    <recommendedName>
        <fullName evidence="5">SAC domain-containing protein</fullName>
    </recommendedName>
</protein>
<dbReference type="SMR" id="A0A7M7Q9H4"/>
<evidence type="ECO:0000256" key="2">
    <source>
        <dbReference type="ARBA" id="ARBA00022801"/>
    </source>
</evidence>
<dbReference type="PANTHER" id="PTHR45738">
    <property type="entry name" value="POLYPHOSPHOINOSITIDE PHOSPHATASE"/>
    <property type="match status" value="1"/>
</dbReference>
<dbReference type="OrthoDB" id="405996at2759"/>
<dbReference type="GeneID" id="100677985"/>
<evidence type="ECO:0000313" key="6">
    <source>
        <dbReference type="EnsemblMetazoa" id="XP_031782988"/>
    </source>
</evidence>
<dbReference type="GO" id="GO:0012505">
    <property type="term" value="C:endomembrane system"/>
    <property type="evidence" value="ECO:0007669"/>
    <property type="project" value="UniProtKB-SubCell"/>
</dbReference>
<evidence type="ECO:0000313" key="7">
    <source>
        <dbReference type="Proteomes" id="UP000002358"/>
    </source>
</evidence>
<dbReference type="Proteomes" id="UP000002358">
    <property type="component" value="Unassembled WGS sequence"/>
</dbReference>
<proteinExistence type="predicted"/>
<accession>A0A7M7Q9H4</accession>
<dbReference type="Pfam" id="PF02383">
    <property type="entry name" value="Syja_N"/>
    <property type="match status" value="1"/>
</dbReference>
<evidence type="ECO:0000256" key="4">
    <source>
        <dbReference type="SAM" id="MobiDB-lite"/>
    </source>
</evidence>
<dbReference type="InterPro" id="IPR002013">
    <property type="entry name" value="SAC_dom"/>
</dbReference>
<dbReference type="GO" id="GO:0043813">
    <property type="term" value="F:phosphatidylinositol-3,5-bisphosphate 5-phosphatase activity"/>
    <property type="evidence" value="ECO:0007669"/>
    <property type="project" value="InterPro"/>
</dbReference>
<reference evidence="6" key="1">
    <citation type="submission" date="2021-01" db="UniProtKB">
        <authorList>
            <consortium name="EnsemblMetazoa"/>
        </authorList>
    </citation>
    <scope>IDENTIFICATION</scope>
</reference>
<organism evidence="6 7">
    <name type="scientific">Nasonia vitripennis</name>
    <name type="common">Parasitic wasp</name>
    <dbReference type="NCBI Taxonomy" id="7425"/>
    <lineage>
        <taxon>Eukaryota</taxon>
        <taxon>Metazoa</taxon>
        <taxon>Ecdysozoa</taxon>
        <taxon>Arthropoda</taxon>
        <taxon>Hexapoda</taxon>
        <taxon>Insecta</taxon>
        <taxon>Pterygota</taxon>
        <taxon>Neoptera</taxon>
        <taxon>Endopterygota</taxon>
        <taxon>Hymenoptera</taxon>
        <taxon>Apocrita</taxon>
        <taxon>Proctotrupomorpha</taxon>
        <taxon>Chalcidoidea</taxon>
        <taxon>Pteromalidae</taxon>
        <taxon>Pteromalinae</taxon>
        <taxon>Nasonia</taxon>
    </lineage>
</organism>
<keyword evidence="7" id="KW-1185">Reference proteome</keyword>
<feature type="region of interest" description="Disordered" evidence="4">
    <location>
        <begin position="762"/>
        <end position="783"/>
    </location>
</feature>
<feature type="domain" description="SAC" evidence="5">
    <location>
        <begin position="162"/>
        <end position="562"/>
    </location>
</feature>
<dbReference type="RefSeq" id="XP_031782988.1">
    <property type="nucleotide sequence ID" value="XM_031927128.2"/>
</dbReference>
<sequence>MHDNDKKPKMVFHSIISSIQKIALYETKSHFYLMGSNNTLTRFRVLKIDRMEPRELLVMDDKIEYTQYEIRDLVKMIDMGNRNRVNQRGVASGVTKIVSSFGIIGFIRFLEGYYIILVTKRRKIAVIGHHTIYKIEDTSMIYIPNDSIRLFHPDEQRYVKMFQSIDLSSNFYFSYSYDLTHTLQNNMAPPKHIKTEMPARTLDSSEVTEDSDDFFNMWTSHKDWQKNGYSEKTIDYGIRSNPHRRFVWNSHLLDPVEKNLHRDWLLYIIHGFIGQSNVSVFGRSMYITIIARRSNKYAGTRFLKRGANFNGDVANEVETEQIVHDSGVSSLNNGHFSSFVQLRGSVPAHWSQDVSKMVPKPTITIDLSDPYVETAGEHFNGLLKRYGSPTIILNLVKKREKKKHESTLSDGIYTSVKYLNQFLPPEYHIQYISFDMARKNKGKQANVMGRLANIANTAVLKTGIFLSLHPYYNKNQVSNIKKFHIFTKKKTLQTGVIRTNCVDCLDRTNTAQFVIGKCALGYQLHALGILNSSQLEFDTDCVRMLEELYEDHGDTLALQYGGSQLVHRIKTYRKTAPWTSQGNDIMQTLSRYYSNTFSDQEKQHTINLFLVTYAEAIVKKGKANLFLYKERELPEKERINNDDIHASGKTPRIISIQDVSARPRKAALQLTSSAKWFLVKLTNKTTNTVIPKSWIHQHGKSCAWPLHIFESLLQKSIEECEEPTNMWITQEVSEILASAESFQDIVLKHQISITNGDLNARFSGDCNDPEQPGQKSNEKTRPSKQISLAELKNLDLDEKILYVAGMCNELIHGQAEMRAAHAANRSMSGSSKTLMHYSEEGKRFPISSLKDFDKFNEDLRDKAYAFKVRHFRENF</sequence>
<keyword evidence="2" id="KW-0378">Hydrolase</keyword>